<dbReference type="AlphaFoldDB" id="A0A5C4N6C9"/>
<proteinExistence type="predicted"/>
<dbReference type="PANTHER" id="PTHR47396">
    <property type="entry name" value="TYPE I RESTRICTION ENZYME ECOKI R PROTEIN"/>
    <property type="match status" value="1"/>
</dbReference>
<protein>
    <submittedName>
        <fullName evidence="2">DEAD/DEAH box helicase</fullName>
    </submittedName>
</protein>
<dbReference type="InterPro" id="IPR014001">
    <property type="entry name" value="Helicase_ATP-bd"/>
</dbReference>
<dbReference type="Proteomes" id="UP000305709">
    <property type="component" value="Unassembled WGS sequence"/>
</dbReference>
<dbReference type="GO" id="GO:0003677">
    <property type="term" value="F:DNA binding"/>
    <property type="evidence" value="ECO:0007669"/>
    <property type="project" value="InterPro"/>
</dbReference>
<dbReference type="SMART" id="SM00487">
    <property type="entry name" value="DEXDc"/>
    <property type="match status" value="1"/>
</dbReference>
<dbReference type="InterPro" id="IPR006935">
    <property type="entry name" value="Helicase/UvrB_N"/>
</dbReference>
<dbReference type="InterPro" id="IPR027417">
    <property type="entry name" value="P-loop_NTPase"/>
</dbReference>
<evidence type="ECO:0000313" key="3">
    <source>
        <dbReference type="Proteomes" id="UP000305709"/>
    </source>
</evidence>
<keyword evidence="2" id="KW-0067">ATP-binding</keyword>
<dbReference type="InterPro" id="IPR050742">
    <property type="entry name" value="Helicase_Restrict-Modif_Enz"/>
</dbReference>
<keyword evidence="2" id="KW-0347">Helicase</keyword>
<dbReference type="PROSITE" id="PS51192">
    <property type="entry name" value="HELICASE_ATP_BIND_1"/>
    <property type="match status" value="1"/>
</dbReference>
<keyword evidence="2" id="KW-0378">Hydrolase</keyword>
<dbReference type="InterPro" id="IPR001650">
    <property type="entry name" value="Helicase_C-like"/>
</dbReference>
<sequence>MSDDLFARAMPKTPRPHQIEAVARLRAALAEGHKRVCLSLATGAGKTFIASMIVSGALAKGNRVCFTVPTLSLVDQTVRAFLAEGIDRIGVIQGNHPRRDAMAPVQVASVQTLARRDRPAASVVIVDECHQRSEAVRRWMKEAPETVFIGLSATPGRDGMAGEYESLVVGATTRELIDAKVLSSFRTFAAASPDLAGVRTVAGDYHEGQLSQVMSGVRMVADVVTTWLDKGEGRPTLCFAVDRAHARNLQADFEAVGVPCGYVDAHTDDVSRRLIAERFRKGELPVVVNVRCLTTGVDWDVRCIIMARPTKSTMLWVQMVGRGLRTARGKDDCVILDHSDNSLRLGFVSDIAFDLSIGTGSGPWIGVQEGPRCGCGEL</sequence>
<dbReference type="GO" id="GO:0004386">
    <property type="term" value="F:helicase activity"/>
    <property type="evidence" value="ECO:0007669"/>
    <property type="project" value="UniProtKB-KW"/>
</dbReference>
<dbReference type="EMBL" id="VDFV01000079">
    <property type="protein sequence ID" value="TNC60465.1"/>
    <property type="molecule type" value="Genomic_DNA"/>
</dbReference>
<dbReference type="GO" id="GO:0016787">
    <property type="term" value="F:hydrolase activity"/>
    <property type="evidence" value="ECO:0007669"/>
    <property type="project" value="InterPro"/>
</dbReference>
<dbReference type="RefSeq" id="WP_139083842.1">
    <property type="nucleotide sequence ID" value="NZ_VDFV01000079.1"/>
</dbReference>
<comment type="caution">
    <text evidence="2">The sequence shown here is derived from an EMBL/GenBank/DDBJ whole genome shotgun (WGS) entry which is preliminary data.</text>
</comment>
<feature type="domain" description="Helicase ATP-binding" evidence="1">
    <location>
        <begin position="27"/>
        <end position="173"/>
    </location>
</feature>
<dbReference type="SMART" id="SM00490">
    <property type="entry name" value="HELICc"/>
    <property type="match status" value="1"/>
</dbReference>
<dbReference type="PANTHER" id="PTHR47396:SF1">
    <property type="entry name" value="ATP-DEPENDENT HELICASE IRC3-RELATED"/>
    <property type="match status" value="1"/>
</dbReference>
<reference evidence="2 3" key="1">
    <citation type="submission" date="2019-06" db="EMBL/GenBank/DDBJ databases">
        <authorList>
            <person name="Jiang L."/>
        </authorList>
    </citation>
    <scope>NUCLEOTIDE SEQUENCE [LARGE SCALE GENOMIC DNA]</scope>
    <source>
        <strain evidence="2 3">YIM 48858</strain>
    </source>
</reference>
<dbReference type="Pfam" id="PF00271">
    <property type="entry name" value="Helicase_C"/>
    <property type="match status" value="1"/>
</dbReference>
<dbReference type="SUPFAM" id="SSF52540">
    <property type="entry name" value="P-loop containing nucleoside triphosphate hydrolases"/>
    <property type="match status" value="1"/>
</dbReference>
<gene>
    <name evidence="2" type="ORF">FHG71_21980</name>
</gene>
<dbReference type="GO" id="GO:0005829">
    <property type="term" value="C:cytosol"/>
    <property type="evidence" value="ECO:0007669"/>
    <property type="project" value="TreeGrafter"/>
</dbReference>
<keyword evidence="2" id="KW-0547">Nucleotide-binding</keyword>
<dbReference type="Pfam" id="PF04851">
    <property type="entry name" value="ResIII"/>
    <property type="match status" value="1"/>
</dbReference>
<name>A0A5C4N6C9_9RHOB</name>
<keyword evidence="3" id="KW-1185">Reference proteome</keyword>
<organism evidence="2 3">
    <name type="scientific">Rubellimicrobium roseum</name>
    <dbReference type="NCBI Taxonomy" id="687525"/>
    <lineage>
        <taxon>Bacteria</taxon>
        <taxon>Pseudomonadati</taxon>
        <taxon>Pseudomonadota</taxon>
        <taxon>Alphaproteobacteria</taxon>
        <taxon>Rhodobacterales</taxon>
        <taxon>Roseobacteraceae</taxon>
        <taxon>Rubellimicrobium</taxon>
    </lineage>
</organism>
<dbReference type="Gene3D" id="3.40.50.300">
    <property type="entry name" value="P-loop containing nucleotide triphosphate hydrolases"/>
    <property type="match status" value="2"/>
</dbReference>
<evidence type="ECO:0000259" key="1">
    <source>
        <dbReference type="PROSITE" id="PS51192"/>
    </source>
</evidence>
<dbReference type="GO" id="GO:0005524">
    <property type="term" value="F:ATP binding"/>
    <property type="evidence" value="ECO:0007669"/>
    <property type="project" value="InterPro"/>
</dbReference>
<evidence type="ECO:0000313" key="2">
    <source>
        <dbReference type="EMBL" id="TNC60465.1"/>
    </source>
</evidence>
<accession>A0A5C4N6C9</accession>
<feature type="non-terminal residue" evidence="2">
    <location>
        <position position="378"/>
    </location>
</feature>
<dbReference type="OrthoDB" id="9803459at2"/>